<protein>
    <submittedName>
        <fullName evidence="1">Uncharacterized protein</fullName>
    </submittedName>
</protein>
<evidence type="ECO:0000313" key="1">
    <source>
        <dbReference type="EMBL" id="KAG8641184.1"/>
    </source>
</evidence>
<comment type="caution">
    <text evidence="1">The sequence shown here is derived from an EMBL/GenBank/DDBJ whole genome shotgun (WGS) entry which is preliminary data.</text>
</comment>
<sequence>MKIECRVIEKITEIIVVEPIADEEIGLELNEENVEKCKSSKLPKFEGGCKLQSYTKCNRGVMDKYI</sequence>
<reference evidence="2" key="1">
    <citation type="journal article" date="2016" name="Nat. Biotechnol.">
        <title>Sequencing wild and cultivated cassava and related species reveals extensive interspecific hybridization and genetic diversity.</title>
        <authorList>
            <person name="Bredeson J.V."/>
            <person name="Lyons J.B."/>
            <person name="Prochnik S.E."/>
            <person name="Wu G.A."/>
            <person name="Ha C.M."/>
            <person name="Edsinger-Gonzales E."/>
            <person name="Grimwood J."/>
            <person name="Schmutz J."/>
            <person name="Rabbi I.Y."/>
            <person name="Egesi C."/>
            <person name="Nauluvula P."/>
            <person name="Lebot V."/>
            <person name="Ndunguru J."/>
            <person name="Mkamilo G."/>
            <person name="Bart R.S."/>
            <person name="Setter T.L."/>
            <person name="Gleadow R.M."/>
            <person name="Kulakow P."/>
            <person name="Ferguson M.E."/>
            <person name="Rounsley S."/>
            <person name="Rokhsar D.S."/>
        </authorList>
    </citation>
    <scope>NUCLEOTIDE SEQUENCE [LARGE SCALE GENOMIC DNA]</scope>
    <source>
        <strain evidence="2">cv. AM560-2</strain>
    </source>
</reference>
<dbReference type="EMBL" id="CM004399">
    <property type="protein sequence ID" value="KAG8641184.1"/>
    <property type="molecule type" value="Genomic_DNA"/>
</dbReference>
<keyword evidence="2" id="KW-1185">Reference proteome</keyword>
<name>A0ACB7GMP3_MANES</name>
<dbReference type="Proteomes" id="UP000091857">
    <property type="component" value="Chromosome 13"/>
</dbReference>
<gene>
    <name evidence="1" type="ORF">MANES_13G117402v8</name>
</gene>
<evidence type="ECO:0000313" key="2">
    <source>
        <dbReference type="Proteomes" id="UP000091857"/>
    </source>
</evidence>
<accession>A0ACB7GMP3</accession>
<organism evidence="1 2">
    <name type="scientific">Manihot esculenta</name>
    <name type="common">Cassava</name>
    <name type="synonym">Jatropha manihot</name>
    <dbReference type="NCBI Taxonomy" id="3983"/>
    <lineage>
        <taxon>Eukaryota</taxon>
        <taxon>Viridiplantae</taxon>
        <taxon>Streptophyta</taxon>
        <taxon>Embryophyta</taxon>
        <taxon>Tracheophyta</taxon>
        <taxon>Spermatophyta</taxon>
        <taxon>Magnoliopsida</taxon>
        <taxon>eudicotyledons</taxon>
        <taxon>Gunneridae</taxon>
        <taxon>Pentapetalae</taxon>
        <taxon>rosids</taxon>
        <taxon>fabids</taxon>
        <taxon>Malpighiales</taxon>
        <taxon>Euphorbiaceae</taxon>
        <taxon>Crotonoideae</taxon>
        <taxon>Manihoteae</taxon>
        <taxon>Manihot</taxon>
    </lineage>
</organism>
<proteinExistence type="predicted"/>